<evidence type="ECO:0000256" key="1">
    <source>
        <dbReference type="ARBA" id="ARBA00022491"/>
    </source>
</evidence>
<feature type="DNA-binding region" description="H-T-H motif" evidence="3">
    <location>
        <begin position="33"/>
        <end position="52"/>
    </location>
</feature>
<accession>A0A1G8X0H1</accession>
<name>A0A1G8X0H1_9BACI</name>
<keyword evidence="2 3" id="KW-0238">DNA-binding</keyword>
<evidence type="ECO:0000313" key="5">
    <source>
        <dbReference type="EMBL" id="SDJ83806.1"/>
    </source>
</evidence>
<organism evidence="5 6">
    <name type="scientific">Sediminibacillus albus</name>
    <dbReference type="NCBI Taxonomy" id="407036"/>
    <lineage>
        <taxon>Bacteria</taxon>
        <taxon>Bacillati</taxon>
        <taxon>Bacillota</taxon>
        <taxon>Bacilli</taxon>
        <taxon>Bacillales</taxon>
        <taxon>Bacillaceae</taxon>
        <taxon>Sediminibacillus</taxon>
    </lineage>
</organism>
<feature type="domain" description="HTH tetR-type" evidence="4">
    <location>
        <begin position="10"/>
        <end position="70"/>
    </location>
</feature>
<dbReference type="PANTHER" id="PTHR43479">
    <property type="entry name" value="ACREF/ENVCD OPERON REPRESSOR-RELATED"/>
    <property type="match status" value="1"/>
</dbReference>
<dbReference type="AlphaFoldDB" id="A0A1G8X0H1"/>
<evidence type="ECO:0000259" key="4">
    <source>
        <dbReference type="PROSITE" id="PS50977"/>
    </source>
</evidence>
<reference evidence="5 6" key="1">
    <citation type="submission" date="2016-10" db="EMBL/GenBank/DDBJ databases">
        <authorList>
            <person name="de Groot N.N."/>
        </authorList>
    </citation>
    <scope>NUCLEOTIDE SEQUENCE [LARGE SCALE GENOMIC DNA]</scope>
    <source>
        <strain evidence="5 6">CGMCC 1.6502</strain>
    </source>
</reference>
<keyword evidence="6" id="KW-1185">Reference proteome</keyword>
<dbReference type="InterPro" id="IPR001647">
    <property type="entry name" value="HTH_TetR"/>
</dbReference>
<dbReference type="InterPro" id="IPR009057">
    <property type="entry name" value="Homeodomain-like_sf"/>
</dbReference>
<evidence type="ECO:0000256" key="3">
    <source>
        <dbReference type="PROSITE-ProRule" id="PRU00335"/>
    </source>
</evidence>
<protein>
    <submittedName>
        <fullName evidence="5">WHG domain-containing protein</fullName>
    </submittedName>
</protein>
<dbReference type="PRINTS" id="PR00455">
    <property type="entry name" value="HTHTETR"/>
</dbReference>
<dbReference type="RefSeq" id="WP_093211738.1">
    <property type="nucleotide sequence ID" value="NZ_FNFL01000001.1"/>
</dbReference>
<dbReference type="PANTHER" id="PTHR43479:SF11">
    <property type="entry name" value="ACREF_ENVCD OPERON REPRESSOR-RELATED"/>
    <property type="match status" value="1"/>
</dbReference>
<dbReference type="Pfam" id="PF00440">
    <property type="entry name" value="TetR_N"/>
    <property type="match status" value="1"/>
</dbReference>
<dbReference type="Gene3D" id="1.10.357.10">
    <property type="entry name" value="Tetracycline Repressor, domain 2"/>
    <property type="match status" value="1"/>
</dbReference>
<keyword evidence="1" id="KW-0678">Repressor</keyword>
<gene>
    <name evidence="5" type="ORF">SAMN05216243_1081</name>
</gene>
<dbReference type="Proteomes" id="UP000198694">
    <property type="component" value="Unassembled WGS sequence"/>
</dbReference>
<dbReference type="PROSITE" id="PS50977">
    <property type="entry name" value="HTH_TETR_2"/>
    <property type="match status" value="1"/>
</dbReference>
<dbReference type="InterPro" id="IPR050624">
    <property type="entry name" value="HTH-type_Tx_Regulator"/>
</dbReference>
<sequence>MAPRKAVNQELTREIIMEAARTLFVTDGYRNVSIRKIAAKLGYSHGSIYYHFQNKAELFYALVERDFSALNQKLDEILAQRNPADVKLQAVLIGFIEFGLTHQNHYEIMFLTKDEEIKSFLNQGPNKSYEKFANALQTLSEKTINVQTTWSVFLMLHGFVAHYCQSGQQFHDVRGLAESYVNIIFTSMLAS</sequence>
<dbReference type="EMBL" id="FNFL01000001">
    <property type="protein sequence ID" value="SDJ83806.1"/>
    <property type="molecule type" value="Genomic_DNA"/>
</dbReference>
<dbReference type="OrthoDB" id="9815924at2"/>
<dbReference type="STRING" id="407036.SAMN05216243_1081"/>
<proteinExistence type="predicted"/>
<dbReference type="SUPFAM" id="SSF46689">
    <property type="entry name" value="Homeodomain-like"/>
    <property type="match status" value="1"/>
</dbReference>
<dbReference type="GO" id="GO:0003677">
    <property type="term" value="F:DNA binding"/>
    <property type="evidence" value="ECO:0007669"/>
    <property type="project" value="UniProtKB-UniRule"/>
</dbReference>
<evidence type="ECO:0000256" key="2">
    <source>
        <dbReference type="ARBA" id="ARBA00023125"/>
    </source>
</evidence>
<evidence type="ECO:0000313" key="6">
    <source>
        <dbReference type="Proteomes" id="UP000198694"/>
    </source>
</evidence>